<dbReference type="Pfam" id="PF13500">
    <property type="entry name" value="AAA_26"/>
    <property type="match status" value="1"/>
</dbReference>
<dbReference type="OrthoDB" id="9808984at2"/>
<dbReference type="GO" id="GO:0005737">
    <property type="term" value="C:cytoplasm"/>
    <property type="evidence" value="ECO:0007669"/>
    <property type="project" value="UniProtKB-SubCell"/>
</dbReference>
<evidence type="ECO:0000256" key="1">
    <source>
        <dbReference type="ARBA" id="ARBA00004496"/>
    </source>
</evidence>
<evidence type="ECO:0000259" key="13">
    <source>
        <dbReference type="Pfam" id="PF01515"/>
    </source>
</evidence>
<keyword evidence="16" id="KW-1185">Reference proteome</keyword>
<dbReference type="Gene3D" id="3.40.50.10950">
    <property type="match status" value="1"/>
</dbReference>
<dbReference type="GO" id="GO:0006085">
    <property type="term" value="P:acetyl-CoA biosynthetic process"/>
    <property type="evidence" value="ECO:0007669"/>
    <property type="project" value="UniProtKB-UniPathway"/>
</dbReference>
<dbReference type="InterPro" id="IPR002505">
    <property type="entry name" value="PTA_PTB"/>
</dbReference>
<dbReference type="SUPFAM" id="SSF75138">
    <property type="entry name" value="HprK N-terminal domain-like"/>
    <property type="match status" value="1"/>
</dbReference>
<dbReference type="Gene3D" id="3.40.50.300">
    <property type="entry name" value="P-loop containing nucleotide triphosphate hydrolases"/>
    <property type="match status" value="1"/>
</dbReference>
<comment type="domain">
    <text evidence="12">The N-terminal region seems to be important for proper quaternary structure. The C-terminal region contains the substrate-binding site.</text>
</comment>
<keyword evidence="8 12" id="KW-0963">Cytoplasm</keyword>
<evidence type="ECO:0000256" key="2">
    <source>
        <dbReference type="ARBA" id="ARBA00004989"/>
    </source>
</evidence>
<dbReference type="PATRIC" id="fig|1513271.3.peg.2056"/>
<dbReference type="NCBIfam" id="NF007233">
    <property type="entry name" value="PRK09653.1"/>
    <property type="match status" value="1"/>
</dbReference>
<evidence type="ECO:0000259" key="14">
    <source>
        <dbReference type="Pfam" id="PF07085"/>
    </source>
</evidence>
<dbReference type="CDD" id="cd03109">
    <property type="entry name" value="DTBS"/>
    <property type="match status" value="1"/>
</dbReference>
<evidence type="ECO:0000256" key="6">
    <source>
        <dbReference type="ARBA" id="ARBA00012707"/>
    </source>
</evidence>
<proteinExistence type="inferred from homology"/>
<dbReference type="AlphaFoldDB" id="A0A0J8GVN2"/>
<dbReference type="Gene3D" id="3.40.1390.20">
    <property type="entry name" value="HprK N-terminal domain-like"/>
    <property type="match status" value="1"/>
</dbReference>
<evidence type="ECO:0000256" key="7">
    <source>
        <dbReference type="ARBA" id="ARBA00021528"/>
    </source>
</evidence>
<dbReference type="InterPro" id="IPR028979">
    <property type="entry name" value="Ser_kin/Pase_Hpr-like_N_sf"/>
</dbReference>
<dbReference type="PANTHER" id="PTHR43356:SF3">
    <property type="entry name" value="PHOSPHATE ACETYLTRANSFERASE"/>
    <property type="match status" value="1"/>
</dbReference>
<dbReference type="NCBIfam" id="TIGR00651">
    <property type="entry name" value="pta"/>
    <property type="match status" value="1"/>
</dbReference>
<evidence type="ECO:0000313" key="16">
    <source>
        <dbReference type="Proteomes" id="UP000037600"/>
    </source>
</evidence>
<feature type="domain" description="Phosphate acetyl/butaryl transferase" evidence="13">
    <location>
        <begin position="381"/>
        <end position="696"/>
    </location>
</feature>
<dbReference type="GO" id="GO:0008959">
    <property type="term" value="F:phosphate acetyltransferase activity"/>
    <property type="evidence" value="ECO:0007669"/>
    <property type="project" value="UniProtKB-EC"/>
</dbReference>
<dbReference type="InterPro" id="IPR016475">
    <property type="entry name" value="P-Actrans_bac"/>
</dbReference>
<dbReference type="InterPro" id="IPR027417">
    <property type="entry name" value="P-loop_NTPase"/>
</dbReference>
<evidence type="ECO:0000256" key="9">
    <source>
        <dbReference type="ARBA" id="ARBA00022679"/>
    </source>
</evidence>
<dbReference type="SUPFAM" id="SSF52540">
    <property type="entry name" value="P-loop containing nucleoside triphosphate hydrolases"/>
    <property type="match status" value="1"/>
</dbReference>
<comment type="catalytic activity">
    <reaction evidence="12">
        <text>acetyl-CoA + phosphate = acetyl phosphate + CoA</text>
        <dbReference type="Rhea" id="RHEA:19521"/>
        <dbReference type="ChEBI" id="CHEBI:22191"/>
        <dbReference type="ChEBI" id="CHEBI:43474"/>
        <dbReference type="ChEBI" id="CHEBI:57287"/>
        <dbReference type="ChEBI" id="CHEBI:57288"/>
        <dbReference type="EC" id="2.3.1.8"/>
    </reaction>
</comment>
<comment type="similarity">
    <text evidence="3 12">In the C-terminal section; belongs to the phosphate acetyltransferase and butyryltransferase family.</text>
</comment>
<dbReference type="UniPathway" id="UPA00340">
    <property type="reaction ID" value="UER00459"/>
</dbReference>
<evidence type="ECO:0000256" key="4">
    <source>
        <dbReference type="ARBA" id="ARBA00009786"/>
    </source>
</evidence>
<comment type="pathway">
    <text evidence="2 12">Metabolic intermediate biosynthesis; acetyl-CoA biosynthesis; acetyl-CoA from acetate: step 2/2.</text>
</comment>
<comment type="subcellular location">
    <subcellularLocation>
        <location evidence="1 12">Cytoplasm</location>
    </subcellularLocation>
</comment>
<comment type="subunit">
    <text evidence="5">Homohexamer.</text>
</comment>
<reference evidence="15 16" key="1">
    <citation type="submission" date="2015-04" db="EMBL/GenBank/DDBJ databases">
        <title>Draft Genome Sequence of the Novel Agar-Digesting Marine Bacterium Q1.</title>
        <authorList>
            <person name="Li Y."/>
            <person name="Li D."/>
            <person name="Chen G."/>
            <person name="Du Z."/>
        </authorList>
    </citation>
    <scope>NUCLEOTIDE SEQUENCE [LARGE SCALE GENOMIC DNA]</scope>
    <source>
        <strain evidence="15 16">Q1</strain>
    </source>
</reference>
<dbReference type="SUPFAM" id="SSF53659">
    <property type="entry name" value="Isocitrate/Isopropylmalate dehydrogenase-like"/>
    <property type="match status" value="1"/>
</dbReference>
<dbReference type="InterPro" id="IPR050500">
    <property type="entry name" value="Phos_Acetyltrans/Butyryltrans"/>
</dbReference>
<dbReference type="InterPro" id="IPR042112">
    <property type="entry name" value="P_AcTrfase_dom2"/>
</dbReference>
<dbReference type="InterPro" id="IPR010766">
    <property type="entry name" value="DRTGG"/>
</dbReference>
<comment type="similarity">
    <text evidence="4 12">In the N-terminal section; belongs to the CobB/CobQ family.</text>
</comment>
<gene>
    <name evidence="15" type="ORF">XM47_10110</name>
</gene>
<evidence type="ECO:0000256" key="11">
    <source>
        <dbReference type="ARBA" id="ARBA00031108"/>
    </source>
</evidence>
<protein>
    <recommendedName>
        <fullName evidence="7 12">Phosphate acetyltransferase</fullName>
        <ecNumber evidence="6 12">2.3.1.8</ecNumber>
    </recommendedName>
    <alternativeName>
        <fullName evidence="11 12">Phosphotransacetylase</fullName>
    </alternativeName>
</protein>
<dbReference type="PIRSF" id="PIRSF006107">
    <property type="entry name" value="PhpActrans_proteobac"/>
    <property type="match status" value="1"/>
</dbReference>
<sequence>MRHSFFVAPTGYGTGLTSVCLGLLNALDKLGLKLSFCKPIEQHQSNTVNDPSLNFVNVIQDITPPKPIKLSIAQKMMADGKEDDLMEMVVDICQKASQSADILILEGLVPQENSPFIHRINAKIATTLDSQIILVAAQNQLNEQEVANQINITANAYCGKNRGQILGYVLNKVGAQVQTQDAVLPIDSELIQNVPTDIELKGLDLKCIGKIPFTPSLLAPRVSDVVNHLNCQVINDTANLQRRITNVTICARSVHNMLDSLKAGTLVITPGDRDDILLVSCMAALNGIQLAGILLTGGYKPDSDLYNLCLQAINTGLPILLADTNTYNTAKKLDEIESSVPVDDVQRMQTVMNQVSESLDIDWLAEKVNADRNFKLSPAAFRHHLIESARRQVKRIVLPEGEEIRTIQAAIICAEKNIASCVLLGDKDKIKLVADSLSLQIPNQVEIIKPETIAPKFVPQLQEMRKHKNMTEQQAQELLEDPVVLGTMMLALGQVDGLVSGAVNTTANTIRPALQLIKTKPDTSLVSSIFFMCLPEQVVIYGDCAVNPDPTAEQLAEIAIQSGDSAIAFGIEPKIAMISYSTGSSGGGADVDKVIKATELAKQKRPDLLIDGPLQYDAASVKSVAESKAPNSPVAGQANVFVFPDLNTGNTTYKAVQRSANLVSIGPMLQGLNKPVNDLSRGALVDDIVYTIALTAIQAQ</sequence>
<organism evidence="15 16">
    <name type="scientific">Catenovulum maritimum</name>
    <dbReference type="NCBI Taxonomy" id="1513271"/>
    <lineage>
        <taxon>Bacteria</taxon>
        <taxon>Pseudomonadati</taxon>
        <taxon>Pseudomonadota</taxon>
        <taxon>Gammaproteobacteria</taxon>
        <taxon>Alteromonadales</taxon>
        <taxon>Alteromonadaceae</taxon>
        <taxon>Catenovulum</taxon>
    </lineage>
</organism>
<evidence type="ECO:0000256" key="10">
    <source>
        <dbReference type="ARBA" id="ARBA00023315"/>
    </source>
</evidence>
<dbReference type="PANTHER" id="PTHR43356">
    <property type="entry name" value="PHOSPHATE ACETYLTRANSFERASE"/>
    <property type="match status" value="1"/>
</dbReference>
<dbReference type="FunFam" id="3.40.50.10750:FF:000001">
    <property type="entry name" value="Phosphate acetyltransferase"/>
    <property type="match status" value="1"/>
</dbReference>
<comment type="function">
    <text evidence="12">Involved in acetate metabolism.</text>
</comment>
<evidence type="ECO:0000313" key="15">
    <source>
        <dbReference type="EMBL" id="KMT65369.1"/>
    </source>
</evidence>
<comment type="caution">
    <text evidence="15">The sequence shown here is derived from an EMBL/GenBank/DDBJ whole genome shotgun (WGS) entry which is preliminary data.</text>
</comment>
<evidence type="ECO:0000256" key="3">
    <source>
        <dbReference type="ARBA" id="ARBA00008756"/>
    </source>
</evidence>
<dbReference type="Pfam" id="PF01515">
    <property type="entry name" value="PTA_PTB"/>
    <property type="match status" value="1"/>
</dbReference>
<keyword evidence="10 12" id="KW-0012">Acyltransferase</keyword>
<evidence type="ECO:0000256" key="8">
    <source>
        <dbReference type="ARBA" id="ARBA00022490"/>
    </source>
</evidence>
<dbReference type="Pfam" id="PF07085">
    <property type="entry name" value="DRTGG"/>
    <property type="match status" value="1"/>
</dbReference>
<evidence type="ECO:0000256" key="12">
    <source>
        <dbReference type="PIRNR" id="PIRNR006107"/>
    </source>
</evidence>
<dbReference type="RefSeq" id="WP_048692191.1">
    <property type="nucleotide sequence ID" value="NZ_KQ130489.1"/>
</dbReference>
<feature type="domain" description="DRTGG" evidence="14">
    <location>
        <begin position="224"/>
        <end position="335"/>
    </location>
</feature>
<name>A0A0J8GVN2_9ALTE</name>
<dbReference type="EC" id="2.3.1.8" evidence="6 12"/>
<dbReference type="STRING" id="1513271.XM47_10110"/>
<evidence type="ECO:0000256" key="5">
    <source>
        <dbReference type="ARBA" id="ARBA00011643"/>
    </source>
</evidence>
<keyword evidence="9 12" id="KW-0808">Transferase</keyword>
<accession>A0A0J8GVN2</accession>
<dbReference type="EMBL" id="LAZL01000012">
    <property type="protein sequence ID" value="KMT65369.1"/>
    <property type="molecule type" value="Genomic_DNA"/>
</dbReference>
<dbReference type="NCBIfam" id="NF004167">
    <property type="entry name" value="PRK05632.1"/>
    <property type="match status" value="1"/>
</dbReference>
<dbReference type="Proteomes" id="UP000037600">
    <property type="component" value="Unassembled WGS sequence"/>
</dbReference>
<dbReference type="InterPro" id="IPR004614">
    <property type="entry name" value="P_AcTrfase"/>
</dbReference>
<dbReference type="InterPro" id="IPR042113">
    <property type="entry name" value="P_AcTrfase_dom1"/>
</dbReference>
<dbReference type="Gene3D" id="3.40.50.10750">
    <property type="entry name" value="Isocitrate/Isopropylmalate dehydrogenase-like"/>
    <property type="match status" value="1"/>
</dbReference>